<keyword evidence="4" id="KW-0106">Calcium</keyword>
<dbReference type="Pfam" id="PF01951">
    <property type="entry name" value="Archease"/>
    <property type="match status" value="1"/>
</dbReference>
<keyword evidence="7" id="KW-1185">Reference proteome</keyword>
<evidence type="ECO:0000256" key="2">
    <source>
        <dbReference type="ARBA" id="ARBA00022694"/>
    </source>
</evidence>
<evidence type="ECO:0000259" key="5">
    <source>
        <dbReference type="Pfam" id="PF01951"/>
    </source>
</evidence>
<keyword evidence="2" id="KW-0819">tRNA processing</keyword>
<evidence type="ECO:0000313" key="6">
    <source>
        <dbReference type="EMBL" id="SKB26308.1"/>
    </source>
</evidence>
<dbReference type="GO" id="GO:0008033">
    <property type="term" value="P:tRNA processing"/>
    <property type="evidence" value="ECO:0007669"/>
    <property type="project" value="UniProtKB-KW"/>
</dbReference>
<sequence>METQILNKQHRHFNKNMDRIDIVKPQVTIQIEANSLRELFKKSLRSLANKLKYKIYNPTRHADCTMKIEVDAMNSKKLLKKFLNQVLELTYTHHTIFCTMYIEELNENRLNAQLFGNWFDKFDNKIKYVPENGILMSSETDPLKPFNSSIIFKCEEDF</sequence>
<reference evidence="7" key="1">
    <citation type="submission" date="2017-02" db="EMBL/GenBank/DDBJ databases">
        <authorList>
            <person name="Varghese N."/>
            <person name="Submissions S."/>
        </authorList>
    </citation>
    <scope>NUCLEOTIDE SEQUENCE [LARGE SCALE GENOMIC DNA]</scope>
    <source>
        <strain evidence="7">DSM 23546</strain>
    </source>
</reference>
<evidence type="ECO:0000256" key="4">
    <source>
        <dbReference type="ARBA" id="ARBA00022837"/>
    </source>
</evidence>
<dbReference type="InterPro" id="IPR036820">
    <property type="entry name" value="Archease_dom_sf"/>
</dbReference>
<dbReference type="STRING" id="561365.SAMN05660866_00321"/>
<gene>
    <name evidence="6" type="ORF">SAMN05660866_00321</name>
</gene>
<comment type="similarity">
    <text evidence="1">Belongs to the archease family.</text>
</comment>
<dbReference type="InterPro" id="IPR023572">
    <property type="entry name" value="Archease_dom"/>
</dbReference>
<evidence type="ECO:0000256" key="1">
    <source>
        <dbReference type="ARBA" id="ARBA00007963"/>
    </source>
</evidence>
<proteinExistence type="inferred from homology"/>
<dbReference type="Gene3D" id="3.55.10.10">
    <property type="entry name" value="Archease domain"/>
    <property type="match status" value="1"/>
</dbReference>
<protein>
    <submittedName>
        <fullName evidence="6">Archease protein family (MTH1598/TM1083)</fullName>
    </submittedName>
</protein>
<feature type="domain" description="Archease" evidence="5">
    <location>
        <begin position="27"/>
        <end position="124"/>
    </location>
</feature>
<dbReference type="GO" id="GO:0046872">
    <property type="term" value="F:metal ion binding"/>
    <property type="evidence" value="ECO:0007669"/>
    <property type="project" value="UniProtKB-KW"/>
</dbReference>
<organism evidence="6 7">
    <name type="scientific">Maribacter arcticus</name>
    <dbReference type="NCBI Taxonomy" id="561365"/>
    <lineage>
        <taxon>Bacteria</taxon>
        <taxon>Pseudomonadati</taxon>
        <taxon>Bacteroidota</taxon>
        <taxon>Flavobacteriia</taxon>
        <taxon>Flavobacteriales</taxon>
        <taxon>Flavobacteriaceae</taxon>
        <taxon>Maribacter</taxon>
    </lineage>
</organism>
<dbReference type="RefSeq" id="WP_079510708.1">
    <property type="nucleotide sequence ID" value="NZ_FUYL01000001.1"/>
</dbReference>
<dbReference type="Proteomes" id="UP000190339">
    <property type="component" value="Unassembled WGS sequence"/>
</dbReference>
<dbReference type="OrthoDB" id="839338at2"/>
<evidence type="ECO:0000313" key="7">
    <source>
        <dbReference type="Proteomes" id="UP000190339"/>
    </source>
</evidence>
<dbReference type="SUPFAM" id="SSF69819">
    <property type="entry name" value="MTH1598-like"/>
    <property type="match status" value="1"/>
</dbReference>
<accession>A0A1T4ZUD4</accession>
<name>A0A1T4ZUD4_9FLAO</name>
<dbReference type="EMBL" id="FUYL01000001">
    <property type="protein sequence ID" value="SKB26308.1"/>
    <property type="molecule type" value="Genomic_DNA"/>
</dbReference>
<keyword evidence="3" id="KW-0479">Metal-binding</keyword>
<dbReference type="AlphaFoldDB" id="A0A1T4ZUD4"/>
<evidence type="ECO:0000256" key="3">
    <source>
        <dbReference type="ARBA" id="ARBA00022723"/>
    </source>
</evidence>